<dbReference type="RefSeq" id="WP_267151327.1">
    <property type="nucleotide sequence ID" value="NZ_JAPMLT010000003.1"/>
</dbReference>
<dbReference type="SUPFAM" id="SSF48317">
    <property type="entry name" value="Acid phosphatase/Vanadium-dependent haloperoxidase"/>
    <property type="match status" value="1"/>
</dbReference>
<dbReference type="CDD" id="cd03386">
    <property type="entry name" value="PAP2_Aur1_like"/>
    <property type="match status" value="1"/>
</dbReference>
<comment type="caution">
    <text evidence="7">The sequence shown here is derived from an EMBL/GenBank/DDBJ whole genome shotgun (WGS) entry which is preliminary data.</text>
</comment>
<dbReference type="Proteomes" id="UP001208017">
    <property type="component" value="Unassembled WGS sequence"/>
</dbReference>
<feature type="transmembrane region" description="Helical" evidence="5">
    <location>
        <begin position="63"/>
        <end position="83"/>
    </location>
</feature>
<dbReference type="InterPro" id="IPR026841">
    <property type="entry name" value="Aur1/Ipt1"/>
</dbReference>
<accession>A0ABT3X3D1</accession>
<dbReference type="EMBL" id="JAPMLT010000003">
    <property type="protein sequence ID" value="MCX7570085.1"/>
    <property type="molecule type" value="Genomic_DNA"/>
</dbReference>
<proteinExistence type="predicted"/>
<evidence type="ECO:0000313" key="8">
    <source>
        <dbReference type="Proteomes" id="UP001208017"/>
    </source>
</evidence>
<organism evidence="7 8">
    <name type="scientific">Tumebacillus lacus</name>
    <dbReference type="NCBI Taxonomy" id="2995335"/>
    <lineage>
        <taxon>Bacteria</taxon>
        <taxon>Bacillati</taxon>
        <taxon>Bacillota</taxon>
        <taxon>Bacilli</taxon>
        <taxon>Bacillales</taxon>
        <taxon>Alicyclobacillaceae</taxon>
        <taxon>Tumebacillus</taxon>
    </lineage>
</organism>
<keyword evidence="3 5" id="KW-1133">Transmembrane helix</keyword>
<dbReference type="Gene3D" id="1.20.144.10">
    <property type="entry name" value="Phosphatidic acid phosphatase type 2/haloperoxidase"/>
    <property type="match status" value="1"/>
</dbReference>
<feature type="transmembrane region" description="Helical" evidence="5">
    <location>
        <begin position="16"/>
        <end position="35"/>
    </location>
</feature>
<evidence type="ECO:0000256" key="4">
    <source>
        <dbReference type="ARBA" id="ARBA00023136"/>
    </source>
</evidence>
<reference evidence="7 8" key="1">
    <citation type="submission" date="2022-11" db="EMBL/GenBank/DDBJ databases">
        <title>Study of microbial diversity in lake waters.</title>
        <authorList>
            <person name="Zhang J."/>
        </authorList>
    </citation>
    <scope>NUCLEOTIDE SEQUENCE [LARGE SCALE GENOMIC DNA]</scope>
    <source>
        <strain evidence="7 8">DT12</strain>
    </source>
</reference>
<feature type="domain" description="Inositolphosphotransferase Aur1/Ipt1" evidence="6">
    <location>
        <begin position="127"/>
        <end position="305"/>
    </location>
</feature>
<keyword evidence="8" id="KW-1185">Reference proteome</keyword>
<dbReference type="PANTHER" id="PTHR31310">
    <property type="match status" value="1"/>
</dbReference>
<feature type="transmembrane region" description="Helical" evidence="5">
    <location>
        <begin position="269"/>
        <end position="288"/>
    </location>
</feature>
<dbReference type="InterPro" id="IPR052185">
    <property type="entry name" value="IPC_Synthase-Related"/>
</dbReference>
<keyword evidence="4 5" id="KW-0472">Membrane</keyword>
<feature type="transmembrane region" description="Helical" evidence="5">
    <location>
        <begin position="183"/>
        <end position="204"/>
    </location>
</feature>
<feature type="transmembrane region" description="Helical" evidence="5">
    <location>
        <begin position="294"/>
        <end position="315"/>
    </location>
</feature>
<evidence type="ECO:0000259" key="6">
    <source>
        <dbReference type="Pfam" id="PF14378"/>
    </source>
</evidence>
<dbReference type="PANTHER" id="PTHR31310:SF7">
    <property type="entry name" value="PA-PHOSPHATASE RELATED-FAMILY PROTEIN DDB_G0268928"/>
    <property type="match status" value="1"/>
</dbReference>
<comment type="subcellular location">
    <subcellularLocation>
        <location evidence="1">Membrane</location>
        <topology evidence="1">Multi-pass membrane protein</topology>
    </subcellularLocation>
</comment>
<dbReference type="Pfam" id="PF14378">
    <property type="entry name" value="PAP2_3"/>
    <property type="match status" value="1"/>
</dbReference>
<protein>
    <submittedName>
        <fullName evidence="7">Phosphatase PAP2 family protein</fullName>
    </submittedName>
</protein>
<feature type="transmembrane region" description="Helical" evidence="5">
    <location>
        <begin position="245"/>
        <end position="262"/>
    </location>
</feature>
<evidence type="ECO:0000256" key="1">
    <source>
        <dbReference type="ARBA" id="ARBA00004141"/>
    </source>
</evidence>
<evidence type="ECO:0000256" key="3">
    <source>
        <dbReference type="ARBA" id="ARBA00022989"/>
    </source>
</evidence>
<evidence type="ECO:0000313" key="7">
    <source>
        <dbReference type="EMBL" id="MCX7570085.1"/>
    </source>
</evidence>
<evidence type="ECO:0000256" key="2">
    <source>
        <dbReference type="ARBA" id="ARBA00022692"/>
    </source>
</evidence>
<feature type="transmembrane region" description="Helical" evidence="5">
    <location>
        <begin position="156"/>
        <end position="176"/>
    </location>
</feature>
<keyword evidence="2 5" id="KW-0812">Transmembrane</keyword>
<evidence type="ECO:0000256" key="5">
    <source>
        <dbReference type="SAM" id="Phobius"/>
    </source>
</evidence>
<dbReference type="InterPro" id="IPR036938">
    <property type="entry name" value="PAP2/HPO_sf"/>
</dbReference>
<feature type="transmembrane region" description="Helical" evidence="5">
    <location>
        <begin position="95"/>
        <end position="113"/>
    </location>
</feature>
<gene>
    <name evidence="7" type="ORF">OS242_08915</name>
</gene>
<name>A0ABT3X3D1_9BACL</name>
<sequence>MKAWNGLRKGLSHFELYEVVGIVVSILAMTVFFAYGDAVDQKQGVEGWHWYPVQWIWDIYRDFIPKAFLIALAVLLFVGWWKYRDLRWGVKKTLTIARVALPFCVLLIIYRALNFYIPLFAPVDRDQWLLDVDQWLFGTHPSLWMEPMIRPWLTDWMSFVYMAWFPMIFITLLLMFLHARQTVAAYVTSALFSFYIGYFCYTLVPATGPLYTLADSYTVSLTGGAISDLRQGVVSPNDLAVPRDVFPSLHTAISCVMFYYIAKYRPRWLWLYVPMVVSILISTVYLRYHYVIDVFAGVALAAFTCYAGERWSVWWRVRMGRQEERDSA</sequence>